<dbReference type="GO" id="GO:0008233">
    <property type="term" value="F:peptidase activity"/>
    <property type="evidence" value="ECO:0007669"/>
    <property type="project" value="InterPro"/>
</dbReference>
<evidence type="ECO:0000256" key="1">
    <source>
        <dbReference type="SAM" id="Phobius"/>
    </source>
</evidence>
<accession>M2PJZ5</accession>
<dbReference type="Proteomes" id="UP000011758">
    <property type="component" value="Unassembled WGS sequence"/>
</dbReference>
<feature type="domain" description="Zinc-ribbon" evidence="2">
    <location>
        <begin position="3"/>
        <end position="24"/>
    </location>
</feature>
<feature type="transmembrane region" description="Helical" evidence="1">
    <location>
        <begin position="277"/>
        <end position="299"/>
    </location>
</feature>
<dbReference type="eggNOG" id="COG2339">
    <property type="taxonomic scope" value="Bacteria"/>
</dbReference>
<feature type="transmembrane region" description="Helical" evidence="1">
    <location>
        <begin position="334"/>
        <end position="358"/>
    </location>
</feature>
<keyword evidence="1" id="KW-0812">Transmembrane</keyword>
<protein>
    <recommendedName>
        <fullName evidence="2">Zinc-ribbon domain-containing protein</fullName>
    </recommendedName>
</protein>
<dbReference type="PANTHER" id="PTHR36844:SF1">
    <property type="entry name" value="PROTEASE PRSW"/>
    <property type="match status" value="1"/>
</dbReference>
<comment type="caution">
    <text evidence="3">The sequence shown here is derived from an EMBL/GenBank/DDBJ whole genome shotgun (WGS) entry which is preliminary data.</text>
</comment>
<reference evidence="3 4" key="1">
    <citation type="submission" date="2013-02" db="EMBL/GenBank/DDBJ databases">
        <title>The Genome Sequence of Lactobacillus catenaformis F0143.</title>
        <authorList>
            <consortium name="The Broad Institute Genome Sequencing Platform"/>
            <person name="Earl A."/>
            <person name="Ward D."/>
            <person name="Feldgarden M."/>
            <person name="Gevers D."/>
            <person name="Izard J."/>
            <person name="Blanton J.M."/>
            <person name="Mathney J."/>
            <person name="Dewhirst F.E."/>
            <person name="Young S.K."/>
            <person name="Zeng Q."/>
            <person name="Gargeya S."/>
            <person name="Fitzgerald M."/>
            <person name="Haas B."/>
            <person name="Abouelleil A."/>
            <person name="Alvarado L."/>
            <person name="Arachchi H.M."/>
            <person name="Berlin A."/>
            <person name="Chapman S.B."/>
            <person name="Gearin G."/>
            <person name="Goldberg J."/>
            <person name="Griggs A."/>
            <person name="Gujja S."/>
            <person name="Hansen M."/>
            <person name="Heiman D."/>
            <person name="Howarth C."/>
            <person name="Larimer J."/>
            <person name="Lui A."/>
            <person name="MacDonald P.J.P."/>
            <person name="McCowen C."/>
            <person name="Montmayeur A."/>
            <person name="Murphy C."/>
            <person name="Neiman D."/>
            <person name="Pearson M."/>
            <person name="Priest M."/>
            <person name="Roberts A."/>
            <person name="Saif S."/>
            <person name="Shea T."/>
            <person name="Sisk P."/>
            <person name="Stolte C."/>
            <person name="Sykes S."/>
            <person name="Wortman J."/>
            <person name="Nusbaum C."/>
            <person name="Birren B."/>
        </authorList>
    </citation>
    <scope>NUCLEOTIDE SEQUENCE [LARGE SCALE GENOMIC DNA]</scope>
    <source>
        <strain evidence="3 4">OT 569</strain>
    </source>
</reference>
<dbReference type="EMBL" id="AGEJ01000028">
    <property type="protein sequence ID" value="EMD15904.1"/>
    <property type="molecule type" value="Genomic_DNA"/>
</dbReference>
<dbReference type="PATRIC" id="fig|999415.3.peg.1877"/>
<dbReference type="InterPro" id="IPR026870">
    <property type="entry name" value="Zinc_ribbon_dom"/>
</dbReference>
<dbReference type="Pfam" id="PF13240">
    <property type="entry name" value="Zn_Ribbon_1"/>
    <property type="match status" value="1"/>
</dbReference>
<dbReference type="RefSeq" id="WP_004804400.1">
    <property type="nucleotide sequence ID" value="NZ_KB446651.1"/>
</dbReference>
<keyword evidence="1" id="KW-0472">Membrane</keyword>
<dbReference type="BioCyc" id="ECAT999415-HMP:GTTI-1916-MONOMER"/>
<evidence type="ECO:0000313" key="4">
    <source>
        <dbReference type="Proteomes" id="UP000011758"/>
    </source>
</evidence>
<keyword evidence="1" id="KW-1133">Transmembrane helix</keyword>
<dbReference type="InterPro" id="IPR026898">
    <property type="entry name" value="PrsW"/>
</dbReference>
<dbReference type="Pfam" id="PF13367">
    <property type="entry name" value="PrsW-protease"/>
    <property type="match status" value="1"/>
</dbReference>
<feature type="transmembrane region" description="Helical" evidence="1">
    <location>
        <begin position="110"/>
        <end position="132"/>
    </location>
</feature>
<dbReference type="STRING" id="999415.HMPREF9943_01851"/>
<keyword evidence="4" id="KW-1185">Reference proteome</keyword>
<organism evidence="3 4">
    <name type="scientific">Eggerthia catenaformis OT 569 = DSM 20559</name>
    <dbReference type="NCBI Taxonomy" id="999415"/>
    <lineage>
        <taxon>Bacteria</taxon>
        <taxon>Bacillati</taxon>
        <taxon>Bacillota</taxon>
        <taxon>Erysipelotrichia</taxon>
        <taxon>Erysipelotrichales</taxon>
        <taxon>Coprobacillaceae</taxon>
        <taxon>Eggerthia</taxon>
    </lineage>
</organism>
<dbReference type="PANTHER" id="PTHR36844">
    <property type="entry name" value="PROTEASE PRSW"/>
    <property type="match status" value="1"/>
</dbReference>
<proteinExistence type="predicted"/>
<gene>
    <name evidence="3" type="ORF">HMPREF9943_01851</name>
</gene>
<feature type="transmembrane region" description="Helical" evidence="1">
    <location>
        <begin position="170"/>
        <end position="193"/>
    </location>
</feature>
<feature type="transmembrane region" description="Helical" evidence="1">
    <location>
        <begin position="306"/>
        <end position="328"/>
    </location>
</feature>
<evidence type="ECO:0000313" key="3">
    <source>
        <dbReference type="EMBL" id="EMD15904.1"/>
    </source>
</evidence>
<evidence type="ECO:0000259" key="2">
    <source>
        <dbReference type="Pfam" id="PF13240"/>
    </source>
</evidence>
<name>M2PJZ5_9FIRM</name>
<feature type="transmembrane region" description="Helical" evidence="1">
    <location>
        <begin position="138"/>
        <end position="158"/>
    </location>
</feature>
<feature type="transmembrane region" description="Helical" evidence="1">
    <location>
        <begin position="199"/>
        <end position="221"/>
    </location>
</feature>
<dbReference type="AlphaFoldDB" id="M2PJZ5"/>
<sequence>MLCPNCGKPNDDRNQFCIYCGKSLAMKYNQNSSLASDLGKETSKLVDDFTSTVDKMTGGTGFVKINYKDFFSNVFVHHSREESETLLSVGTAHTTPSPQYILRDWPKPWLYSRIFLILAITTILLFLMYNMFGNTNLLPGLMFVGAAIFPLTVLIFLFEANTPRNVSFATIIYLFFIGGVTSLFLTLILNAIFPASNDTFGAIVTAIVEETAKFIIVGALIQNGKGRYKYILNGILIGAAVGAGFAVFESAGYIFRYSINSRFDPSTMLRMIFLSRGIYTIGGHVVWASIEGAGIMIALNKSPFDWGVLASGKFLSLAIWSIGLHAVWDMNFWFIFSGISFKIVLLIIIGWIVLAICINRGVAEINTMHYNQSQQIY</sequence>
<feature type="transmembrane region" description="Helical" evidence="1">
    <location>
        <begin position="230"/>
        <end position="257"/>
    </location>
</feature>